<dbReference type="SUPFAM" id="SSF56349">
    <property type="entry name" value="DNA breaking-rejoining enzymes"/>
    <property type="match status" value="1"/>
</dbReference>
<dbReference type="PATRIC" id="fig|136160.3.peg.1498"/>
<dbReference type="PANTHER" id="PTHR30349:SF81">
    <property type="entry name" value="TYROSINE RECOMBINASE XERC"/>
    <property type="match status" value="1"/>
</dbReference>
<evidence type="ECO:0008006" key="7">
    <source>
        <dbReference type="Google" id="ProtNLM"/>
    </source>
</evidence>
<evidence type="ECO:0000313" key="6">
    <source>
        <dbReference type="EMBL" id="KOO40134.1"/>
    </source>
</evidence>
<feature type="domain" description="Tyr recombinase" evidence="4">
    <location>
        <begin position="123"/>
        <end position="303"/>
    </location>
</feature>
<dbReference type="InterPro" id="IPR002104">
    <property type="entry name" value="Integrase_catalytic"/>
</dbReference>
<accession>A0A0M0KMU2</accession>
<name>A0A0M0KMU2_ALKHA</name>
<keyword evidence="1 3" id="KW-0238">DNA-binding</keyword>
<dbReference type="AlphaFoldDB" id="A0A0M0KMU2"/>
<dbReference type="PROSITE" id="PS51898">
    <property type="entry name" value="TYR_RECOMBINASE"/>
    <property type="match status" value="1"/>
</dbReference>
<dbReference type="InterPro" id="IPR011010">
    <property type="entry name" value="DNA_brk_join_enz"/>
</dbReference>
<dbReference type="InterPro" id="IPR044068">
    <property type="entry name" value="CB"/>
</dbReference>
<protein>
    <recommendedName>
        <fullName evidence="7">Integrase/recombinase XerD</fullName>
    </recommendedName>
</protein>
<evidence type="ECO:0000259" key="4">
    <source>
        <dbReference type="PROSITE" id="PS51898"/>
    </source>
</evidence>
<dbReference type="InterPro" id="IPR050090">
    <property type="entry name" value="Tyrosine_recombinase_XerCD"/>
</dbReference>
<reference evidence="6" key="1">
    <citation type="submission" date="2015-08" db="EMBL/GenBank/DDBJ databases">
        <title>Complete DNA Sequence of Pseudomonas syringae pv. actinidiae, the Causal Agent of Kiwifruit Canker Disease.</title>
        <authorList>
            <person name="Rikkerink E.H.A."/>
            <person name="Fineran P.C."/>
        </authorList>
    </citation>
    <scope>NUCLEOTIDE SEQUENCE</scope>
    <source>
        <strain evidence="6">DSM 13666</strain>
    </source>
</reference>
<sequence>MFQSITSYDGMKDVSFDDAVDDFCNDRLRTGTRESTIEYYRKELGVFRRFMIAQKDGIKKVAEIDRKLLDEFIVYLREQRGNKVGGINAKIRAIRAFMFYCADVKYIANNPATDWKQISGKEPEIHTFTASQITSILKIIDRRNFTGLRDYVLILFLLDTGARISEALGVTPDDILFAESRIYLRNTKSNLNRYVPMSERLKNELKQFIRIHGGMSEFIFCNLYGQPLGRSSFRYILSELGKKAGVKGVRCSPHTLRHTFAKFYILNGGDAFSLMQIMGHSTLDMTKKYVRLFSTDILDKHRKYSPLKNL</sequence>
<evidence type="ECO:0000256" key="2">
    <source>
        <dbReference type="ARBA" id="ARBA00023172"/>
    </source>
</evidence>
<proteinExistence type="predicted"/>
<comment type="caution">
    <text evidence="6">The sequence shown here is derived from an EMBL/GenBank/DDBJ whole genome shotgun (WGS) entry which is preliminary data.</text>
</comment>
<evidence type="ECO:0000256" key="1">
    <source>
        <dbReference type="ARBA" id="ARBA00023125"/>
    </source>
</evidence>
<evidence type="ECO:0000259" key="5">
    <source>
        <dbReference type="PROSITE" id="PS51900"/>
    </source>
</evidence>
<evidence type="ECO:0000256" key="3">
    <source>
        <dbReference type="PROSITE-ProRule" id="PRU01248"/>
    </source>
</evidence>
<feature type="domain" description="Core-binding (CB)" evidence="5">
    <location>
        <begin position="14"/>
        <end position="102"/>
    </location>
</feature>
<dbReference type="InterPro" id="IPR025269">
    <property type="entry name" value="SAM-like_dom"/>
</dbReference>
<dbReference type="GO" id="GO:0015074">
    <property type="term" value="P:DNA integration"/>
    <property type="evidence" value="ECO:0007669"/>
    <property type="project" value="InterPro"/>
</dbReference>
<dbReference type="GO" id="GO:0003677">
    <property type="term" value="F:DNA binding"/>
    <property type="evidence" value="ECO:0007669"/>
    <property type="project" value="UniProtKB-UniRule"/>
</dbReference>
<dbReference type="Gene3D" id="1.10.150.130">
    <property type="match status" value="1"/>
</dbReference>
<gene>
    <name evidence="6" type="ORF">AMD02_06005</name>
</gene>
<keyword evidence="2" id="KW-0233">DNA recombination</keyword>
<dbReference type="CDD" id="cd00397">
    <property type="entry name" value="DNA_BRE_C"/>
    <property type="match status" value="1"/>
</dbReference>
<dbReference type="InterPro" id="IPR013762">
    <property type="entry name" value="Integrase-like_cat_sf"/>
</dbReference>
<organism evidence="6">
    <name type="scientific">Halalkalibacterium halodurans</name>
    <name type="common">Bacillus halodurans</name>
    <dbReference type="NCBI Taxonomy" id="86665"/>
    <lineage>
        <taxon>Bacteria</taxon>
        <taxon>Bacillati</taxon>
        <taxon>Bacillota</taxon>
        <taxon>Bacilli</taxon>
        <taxon>Bacillales</taxon>
        <taxon>Bacillaceae</taxon>
        <taxon>Halalkalibacterium (ex Joshi et al. 2022)</taxon>
    </lineage>
</organism>
<dbReference type="EMBL" id="LILD01000001">
    <property type="protein sequence ID" value="KOO40134.1"/>
    <property type="molecule type" value="Genomic_DNA"/>
</dbReference>
<dbReference type="InterPro" id="IPR010998">
    <property type="entry name" value="Integrase_recombinase_N"/>
</dbReference>
<dbReference type="PANTHER" id="PTHR30349">
    <property type="entry name" value="PHAGE INTEGRASE-RELATED"/>
    <property type="match status" value="1"/>
</dbReference>
<dbReference type="Pfam" id="PF00589">
    <property type="entry name" value="Phage_integrase"/>
    <property type="match status" value="1"/>
</dbReference>
<dbReference type="GO" id="GO:0006310">
    <property type="term" value="P:DNA recombination"/>
    <property type="evidence" value="ECO:0007669"/>
    <property type="project" value="UniProtKB-KW"/>
</dbReference>
<dbReference type="Pfam" id="PF13102">
    <property type="entry name" value="Phage_int_SAM_5"/>
    <property type="match status" value="1"/>
</dbReference>
<dbReference type="Gene3D" id="1.10.443.10">
    <property type="entry name" value="Intergrase catalytic core"/>
    <property type="match status" value="1"/>
</dbReference>
<dbReference type="PROSITE" id="PS51900">
    <property type="entry name" value="CB"/>
    <property type="match status" value="1"/>
</dbReference>